<dbReference type="GO" id="GO:0051920">
    <property type="term" value="F:peroxiredoxin activity"/>
    <property type="evidence" value="ECO:0007669"/>
    <property type="project" value="InterPro"/>
</dbReference>
<dbReference type="InterPro" id="IPR029032">
    <property type="entry name" value="AhpD-like"/>
</dbReference>
<accession>A0A8J3W7G9</accession>
<dbReference type="EMBL" id="BOOH01000049">
    <property type="protein sequence ID" value="GIH79564.1"/>
    <property type="molecule type" value="Genomic_DNA"/>
</dbReference>
<comment type="caution">
    <text evidence="3">The sequence shown here is derived from an EMBL/GenBank/DDBJ whole genome shotgun (WGS) entry which is preliminary data.</text>
</comment>
<dbReference type="SUPFAM" id="SSF69118">
    <property type="entry name" value="AhpD-like"/>
    <property type="match status" value="1"/>
</dbReference>
<dbReference type="Gene3D" id="1.20.1290.10">
    <property type="entry name" value="AhpD-like"/>
    <property type="match status" value="1"/>
</dbReference>
<keyword evidence="4" id="KW-1185">Reference proteome</keyword>
<evidence type="ECO:0000259" key="2">
    <source>
        <dbReference type="Pfam" id="PF02627"/>
    </source>
</evidence>
<evidence type="ECO:0000313" key="3">
    <source>
        <dbReference type="EMBL" id="GIH79564.1"/>
    </source>
</evidence>
<reference evidence="3 4" key="1">
    <citation type="submission" date="2021-01" db="EMBL/GenBank/DDBJ databases">
        <title>Whole genome shotgun sequence of Planobispora longispora NBRC 13918.</title>
        <authorList>
            <person name="Komaki H."/>
            <person name="Tamura T."/>
        </authorList>
    </citation>
    <scope>NUCLEOTIDE SEQUENCE [LARGE SCALE GENOMIC DNA]</scope>
    <source>
        <strain evidence="3 4">NBRC 13918</strain>
    </source>
</reference>
<dbReference type="InterPro" id="IPR052512">
    <property type="entry name" value="4CMD/NDH-1_regulator"/>
</dbReference>
<dbReference type="PANTHER" id="PTHR33570">
    <property type="entry name" value="4-CARBOXYMUCONOLACTONE DECARBOXYLASE FAMILY PROTEIN"/>
    <property type="match status" value="1"/>
</dbReference>
<feature type="region of interest" description="Disordered" evidence="1">
    <location>
        <begin position="1"/>
        <end position="36"/>
    </location>
</feature>
<organism evidence="3 4">
    <name type="scientific">Planobispora longispora</name>
    <dbReference type="NCBI Taxonomy" id="28887"/>
    <lineage>
        <taxon>Bacteria</taxon>
        <taxon>Bacillati</taxon>
        <taxon>Actinomycetota</taxon>
        <taxon>Actinomycetes</taxon>
        <taxon>Streptosporangiales</taxon>
        <taxon>Streptosporangiaceae</taxon>
        <taxon>Planobispora</taxon>
    </lineage>
</organism>
<dbReference type="Proteomes" id="UP000616724">
    <property type="component" value="Unassembled WGS sequence"/>
</dbReference>
<dbReference type="InterPro" id="IPR003779">
    <property type="entry name" value="CMD-like"/>
</dbReference>
<dbReference type="AlphaFoldDB" id="A0A8J3W7G9"/>
<evidence type="ECO:0000256" key="1">
    <source>
        <dbReference type="SAM" id="MobiDB-lite"/>
    </source>
</evidence>
<gene>
    <name evidence="3" type="ORF">Plo01_59930</name>
</gene>
<dbReference type="RefSeq" id="WP_203894021.1">
    <property type="nucleotide sequence ID" value="NZ_BOOH01000049.1"/>
</dbReference>
<feature type="compositionally biased region" description="Basic and acidic residues" evidence="1">
    <location>
        <begin position="1"/>
        <end position="29"/>
    </location>
</feature>
<protein>
    <recommendedName>
        <fullName evidence="2">Carboxymuconolactone decarboxylase-like domain-containing protein</fullName>
    </recommendedName>
</protein>
<dbReference type="Pfam" id="PF02627">
    <property type="entry name" value="CMD"/>
    <property type="match status" value="1"/>
</dbReference>
<feature type="domain" description="Carboxymuconolactone decarboxylase-like" evidence="2">
    <location>
        <begin position="37"/>
        <end position="112"/>
    </location>
</feature>
<sequence length="132" mass="14445">MDQHSDETDPGRRTRGLEITKQAAGRDADGGPGSGGDFFSMTIEHLFAEVWSRDGLSGRDRRLLLLGLLVGQGMDDALQVQLDAALRTAELTPRELREIVVFLTHYAGWPRGAQLNGQVEDLIARSGRDGED</sequence>
<dbReference type="PANTHER" id="PTHR33570:SF2">
    <property type="entry name" value="CARBOXYMUCONOLACTONE DECARBOXYLASE-LIKE DOMAIN-CONTAINING PROTEIN"/>
    <property type="match status" value="1"/>
</dbReference>
<proteinExistence type="predicted"/>
<evidence type="ECO:0000313" key="4">
    <source>
        <dbReference type="Proteomes" id="UP000616724"/>
    </source>
</evidence>
<name>A0A8J3W7G9_9ACTN</name>